<dbReference type="PANTHER" id="PTHR30598:SF3">
    <property type="entry name" value="RESPIRATORY NITRATE REDUCTASE 1 GAMMA CHAIN"/>
    <property type="match status" value="1"/>
</dbReference>
<gene>
    <name evidence="11" type="ORF">ENS06_02705</name>
</gene>
<comment type="caution">
    <text evidence="11">The sequence shown here is derived from an EMBL/GenBank/DDBJ whole genome shotgun (WGS) entry which is preliminary data.</text>
</comment>
<evidence type="ECO:0000256" key="2">
    <source>
        <dbReference type="ARBA" id="ARBA00022448"/>
    </source>
</evidence>
<keyword evidence="4 9" id="KW-0812">Transmembrane</keyword>
<protein>
    <recommendedName>
        <fullName evidence="10">NarG-like domain-containing protein</fullName>
    </recommendedName>
</protein>
<feature type="domain" description="NarG-like" evidence="10">
    <location>
        <begin position="75"/>
        <end position="235"/>
    </location>
</feature>
<dbReference type="InterPro" id="IPR036197">
    <property type="entry name" value="NarG-like_sf"/>
</dbReference>
<dbReference type="Pfam" id="PF02665">
    <property type="entry name" value="Nitrate_red_gam"/>
    <property type="match status" value="1"/>
</dbReference>
<evidence type="ECO:0000256" key="5">
    <source>
        <dbReference type="ARBA" id="ARBA00022982"/>
    </source>
</evidence>
<dbReference type="EMBL" id="DSTK01000010">
    <property type="protein sequence ID" value="HFK96217.1"/>
    <property type="molecule type" value="Genomic_DNA"/>
</dbReference>
<dbReference type="GO" id="GO:0009055">
    <property type="term" value="F:electron transfer activity"/>
    <property type="evidence" value="ECO:0007669"/>
    <property type="project" value="TreeGrafter"/>
</dbReference>
<dbReference type="GO" id="GO:0008940">
    <property type="term" value="F:nitrate reductase activity"/>
    <property type="evidence" value="ECO:0007669"/>
    <property type="project" value="TreeGrafter"/>
</dbReference>
<comment type="subcellular location">
    <subcellularLocation>
        <location evidence="1">Cell membrane</location>
        <topology evidence="1">Multi-pass membrane protein</topology>
    </subcellularLocation>
</comment>
<dbReference type="Gene3D" id="1.20.950.20">
    <property type="entry name" value="Transmembrane di-heme cytochromes, Chain C"/>
    <property type="match status" value="1"/>
</dbReference>
<feature type="transmembrane region" description="Helical" evidence="9">
    <location>
        <begin position="142"/>
        <end position="160"/>
    </location>
</feature>
<accession>A0A832E9H5</accession>
<keyword evidence="3" id="KW-1003">Cell membrane</keyword>
<dbReference type="AlphaFoldDB" id="A0A832E9H5"/>
<evidence type="ECO:0000259" key="10">
    <source>
        <dbReference type="Pfam" id="PF02665"/>
    </source>
</evidence>
<feature type="transmembrane region" description="Helical" evidence="9">
    <location>
        <begin position="6"/>
        <end position="29"/>
    </location>
</feature>
<dbReference type="GO" id="GO:0020037">
    <property type="term" value="F:heme binding"/>
    <property type="evidence" value="ECO:0007669"/>
    <property type="project" value="TreeGrafter"/>
</dbReference>
<evidence type="ECO:0000256" key="7">
    <source>
        <dbReference type="ARBA" id="ARBA00023002"/>
    </source>
</evidence>
<evidence type="ECO:0000256" key="8">
    <source>
        <dbReference type="ARBA" id="ARBA00023136"/>
    </source>
</evidence>
<keyword evidence="5" id="KW-0249">Electron transport</keyword>
<reference evidence="11" key="1">
    <citation type="journal article" date="2020" name="mSystems">
        <title>Genome- and Community-Level Interaction Insights into Carbon Utilization and Element Cycling Functions of Hydrothermarchaeota in Hydrothermal Sediment.</title>
        <authorList>
            <person name="Zhou Z."/>
            <person name="Liu Y."/>
            <person name="Xu W."/>
            <person name="Pan J."/>
            <person name="Luo Z.H."/>
            <person name="Li M."/>
        </authorList>
    </citation>
    <scope>NUCLEOTIDE SEQUENCE [LARGE SCALE GENOMIC DNA]</scope>
    <source>
        <strain evidence="11">SpSt-456</strain>
    </source>
</reference>
<feature type="transmembrane region" description="Helical" evidence="9">
    <location>
        <begin position="107"/>
        <end position="126"/>
    </location>
</feature>
<evidence type="ECO:0000256" key="6">
    <source>
        <dbReference type="ARBA" id="ARBA00022989"/>
    </source>
</evidence>
<evidence type="ECO:0000313" key="11">
    <source>
        <dbReference type="EMBL" id="HFK96217.1"/>
    </source>
</evidence>
<dbReference type="InterPro" id="IPR051936">
    <property type="entry name" value="Heme-iron_electron_transfer"/>
</dbReference>
<keyword evidence="8 9" id="KW-0472">Membrane</keyword>
<feature type="transmembrane region" description="Helical" evidence="9">
    <location>
        <begin position="193"/>
        <end position="216"/>
    </location>
</feature>
<keyword evidence="6 9" id="KW-1133">Transmembrane helix</keyword>
<proteinExistence type="predicted"/>
<evidence type="ECO:0000256" key="3">
    <source>
        <dbReference type="ARBA" id="ARBA00022475"/>
    </source>
</evidence>
<feature type="transmembrane region" description="Helical" evidence="9">
    <location>
        <begin position="70"/>
        <end position="87"/>
    </location>
</feature>
<name>A0A832E9H5_9BACT</name>
<evidence type="ECO:0000256" key="9">
    <source>
        <dbReference type="SAM" id="Phobius"/>
    </source>
</evidence>
<evidence type="ECO:0000256" key="1">
    <source>
        <dbReference type="ARBA" id="ARBA00004651"/>
    </source>
</evidence>
<dbReference type="GO" id="GO:0005886">
    <property type="term" value="C:plasma membrane"/>
    <property type="evidence" value="ECO:0007669"/>
    <property type="project" value="UniProtKB-SubCell"/>
</dbReference>
<evidence type="ECO:0000256" key="4">
    <source>
        <dbReference type="ARBA" id="ARBA00022692"/>
    </source>
</evidence>
<dbReference type="GO" id="GO:0019645">
    <property type="term" value="P:anaerobic electron transport chain"/>
    <property type="evidence" value="ECO:0007669"/>
    <property type="project" value="TreeGrafter"/>
</dbReference>
<dbReference type="InterPro" id="IPR023234">
    <property type="entry name" value="NarG-like_domain"/>
</dbReference>
<sequence>MQTVYYLILVPMVYAAFAVFIVGTAVRLIQTARRPAHPTTLQIFPKKQPAWLYALADTFLMPSILRHNPVLWFFLAVFHLAVLLLIIGHLELFGDWPVFQGVPHEVFLGKGFVGLAAAVSLLYLLFRRFHAPVRDLSVPEDYYLLILLFLTVIFGSQMDWARRWYDYDVMGVGAYRAYLWSLVTLKPFVPDEILYSGHAFMLVLHVFFANLFLMLFPFTKMMHTFLALPMNLLKRG</sequence>
<keyword evidence="7" id="KW-0560">Oxidoreductase</keyword>
<dbReference type="PANTHER" id="PTHR30598">
    <property type="entry name" value="NITRATE REDUCTASE PRIVATE CHAPERONE, REDOX ENZYME MATURATION PROTEIN REMP FAMILY"/>
    <property type="match status" value="1"/>
</dbReference>
<dbReference type="SUPFAM" id="SSF103501">
    <property type="entry name" value="Respiratory nitrate reductase 1 gamma chain"/>
    <property type="match status" value="1"/>
</dbReference>
<keyword evidence="2" id="KW-0813">Transport</keyword>
<organism evidence="11">
    <name type="scientific">Desulfacinum infernum</name>
    <dbReference type="NCBI Taxonomy" id="35837"/>
    <lineage>
        <taxon>Bacteria</taxon>
        <taxon>Pseudomonadati</taxon>
        <taxon>Thermodesulfobacteriota</taxon>
        <taxon>Syntrophobacteria</taxon>
        <taxon>Syntrophobacterales</taxon>
        <taxon>Syntrophobacteraceae</taxon>
        <taxon>Desulfacinum</taxon>
    </lineage>
</organism>